<evidence type="ECO:0000256" key="1">
    <source>
        <dbReference type="PROSITE-ProRule" id="PRU00176"/>
    </source>
</evidence>
<evidence type="ECO:0000313" key="4">
    <source>
        <dbReference type="Proteomes" id="UP000288805"/>
    </source>
</evidence>
<organism evidence="3 4">
    <name type="scientific">Vitis vinifera</name>
    <name type="common">Grape</name>
    <dbReference type="NCBI Taxonomy" id="29760"/>
    <lineage>
        <taxon>Eukaryota</taxon>
        <taxon>Viridiplantae</taxon>
        <taxon>Streptophyta</taxon>
        <taxon>Embryophyta</taxon>
        <taxon>Tracheophyta</taxon>
        <taxon>Spermatophyta</taxon>
        <taxon>Magnoliopsida</taxon>
        <taxon>eudicotyledons</taxon>
        <taxon>Gunneridae</taxon>
        <taxon>Pentapetalae</taxon>
        <taxon>rosids</taxon>
        <taxon>Vitales</taxon>
        <taxon>Vitaceae</taxon>
        <taxon>Viteae</taxon>
        <taxon>Vitis</taxon>
    </lineage>
</organism>
<dbReference type="OrthoDB" id="296632at2759"/>
<dbReference type="Proteomes" id="UP000288805">
    <property type="component" value="Unassembled WGS sequence"/>
</dbReference>
<feature type="domain" description="RRM" evidence="2">
    <location>
        <begin position="6"/>
        <end position="80"/>
    </location>
</feature>
<evidence type="ECO:0000259" key="2">
    <source>
        <dbReference type="PROSITE" id="PS50102"/>
    </source>
</evidence>
<dbReference type="EMBL" id="QGNW01000005">
    <property type="protein sequence ID" value="RVX21639.1"/>
    <property type="molecule type" value="Genomic_DNA"/>
</dbReference>
<name>A0A438KKA7_VITVI</name>
<sequence>MTEPSKVIHVRNVGPEISENDLLQLVHPFGVVTKLVMLRAKNQALLQMQDVASAVSALQYYANVQPSVRGRNVYVQFSSHQELTTMDQNSQGRKGDQVGYYSFIQIDGGGMRRGGTPSRFESLWLKVEGLRDLIKTGVWDMLSEEGKDLRSDNFWHSKEREVPLSLEENGAKGKAVTDYLHRALLEETSWRQKPRD</sequence>
<dbReference type="Pfam" id="PF00076">
    <property type="entry name" value="RRM_1"/>
    <property type="match status" value="1"/>
</dbReference>
<reference evidence="3 4" key="1">
    <citation type="journal article" date="2018" name="PLoS Genet.">
        <title>Population sequencing reveals clonal diversity and ancestral inbreeding in the grapevine cultivar Chardonnay.</title>
        <authorList>
            <person name="Roach M.J."/>
            <person name="Johnson D.L."/>
            <person name="Bohlmann J."/>
            <person name="van Vuuren H.J."/>
            <person name="Jones S.J."/>
            <person name="Pretorius I.S."/>
            <person name="Schmidt S.A."/>
            <person name="Borneman A.R."/>
        </authorList>
    </citation>
    <scope>NUCLEOTIDE SEQUENCE [LARGE SCALE GENOMIC DNA]</scope>
    <source>
        <strain evidence="4">cv. Chardonnay</strain>
        <tissue evidence="3">Leaf</tissue>
    </source>
</reference>
<dbReference type="SUPFAM" id="SSF54928">
    <property type="entry name" value="RNA-binding domain, RBD"/>
    <property type="match status" value="1"/>
</dbReference>
<dbReference type="InterPro" id="IPR000504">
    <property type="entry name" value="RRM_dom"/>
</dbReference>
<keyword evidence="1" id="KW-0694">RNA-binding</keyword>
<dbReference type="CDD" id="cd12687">
    <property type="entry name" value="RRM1_PTBPH3"/>
    <property type="match status" value="1"/>
</dbReference>
<dbReference type="InterPro" id="IPR034795">
    <property type="entry name" value="PTBPH3_RRM1"/>
</dbReference>
<protein>
    <submittedName>
        <fullName evidence="3">Polypyrimidine tract-binding protein-like 3</fullName>
    </submittedName>
</protein>
<dbReference type="InterPro" id="IPR035979">
    <property type="entry name" value="RBD_domain_sf"/>
</dbReference>
<dbReference type="SMART" id="SM00360">
    <property type="entry name" value="RRM"/>
    <property type="match status" value="1"/>
</dbReference>
<dbReference type="PROSITE" id="PS50102">
    <property type="entry name" value="RRM"/>
    <property type="match status" value="1"/>
</dbReference>
<dbReference type="PANTHER" id="PTHR15592">
    <property type="entry name" value="MATRIN 3/NUCLEAR PROTEIN 220-RELATED"/>
    <property type="match status" value="1"/>
</dbReference>
<dbReference type="Gene3D" id="3.30.70.330">
    <property type="match status" value="1"/>
</dbReference>
<gene>
    <name evidence="3" type="primary">VvCHDp000118_3</name>
    <name evidence="3" type="ORF">CK203_001977</name>
</gene>
<comment type="caution">
    <text evidence="3">The sequence shown here is derived from an EMBL/GenBank/DDBJ whole genome shotgun (WGS) entry which is preliminary data.</text>
</comment>
<dbReference type="InterPro" id="IPR012677">
    <property type="entry name" value="Nucleotide-bd_a/b_plait_sf"/>
</dbReference>
<dbReference type="GO" id="GO:0003723">
    <property type="term" value="F:RNA binding"/>
    <property type="evidence" value="ECO:0007669"/>
    <property type="project" value="UniProtKB-UniRule"/>
</dbReference>
<accession>A0A438KKA7</accession>
<evidence type="ECO:0000313" key="3">
    <source>
        <dbReference type="EMBL" id="RVX21639.1"/>
    </source>
</evidence>
<dbReference type="AlphaFoldDB" id="A0A438KKA7"/>
<proteinExistence type="predicted"/>